<dbReference type="RefSeq" id="WP_025842333.1">
    <property type="nucleotide sequence ID" value="NZ_JQZW01000008.1"/>
</dbReference>
<keyword evidence="7" id="KW-0653">Protein transport</keyword>
<dbReference type="GO" id="GO:0031992">
    <property type="term" value="F:energy transducer activity"/>
    <property type="evidence" value="ECO:0007669"/>
    <property type="project" value="TreeGrafter"/>
</dbReference>
<dbReference type="Pfam" id="PF03544">
    <property type="entry name" value="TonB_C"/>
    <property type="match status" value="1"/>
</dbReference>
<keyword evidence="8" id="KW-1133">Transmembrane helix</keyword>
<dbReference type="eggNOG" id="COG0810">
    <property type="taxonomic scope" value="Bacteria"/>
</dbReference>
<evidence type="ECO:0000256" key="4">
    <source>
        <dbReference type="ARBA" id="ARBA00022475"/>
    </source>
</evidence>
<keyword evidence="12" id="KW-1185">Reference proteome</keyword>
<comment type="caution">
    <text evidence="11">The sequence shown here is derived from an EMBL/GenBank/DDBJ whole genome shotgun (WGS) entry which is preliminary data.</text>
</comment>
<evidence type="ECO:0000256" key="3">
    <source>
        <dbReference type="ARBA" id="ARBA00022448"/>
    </source>
</evidence>
<evidence type="ECO:0000259" key="10">
    <source>
        <dbReference type="PROSITE" id="PS52015"/>
    </source>
</evidence>
<evidence type="ECO:0000256" key="2">
    <source>
        <dbReference type="ARBA" id="ARBA00006555"/>
    </source>
</evidence>
<evidence type="ECO:0000313" key="11">
    <source>
        <dbReference type="EMBL" id="KGN98192.1"/>
    </source>
</evidence>
<organism evidence="11 12">
    <name type="scientific">Porphyromonas gingivicanis</name>
    <dbReference type="NCBI Taxonomy" id="266762"/>
    <lineage>
        <taxon>Bacteria</taxon>
        <taxon>Pseudomonadati</taxon>
        <taxon>Bacteroidota</taxon>
        <taxon>Bacteroidia</taxon>
        <taxon>Bacteroidales</taxon>
        <taxon>Porphyromonadaceae</taxon>
        <taxon>Porphyromonas</taxon>
    </lineage>
</organism>
<comment type="subcellular location">
    <subcellularLocation>
        <location evidence="1">Cell inner membrane</location>
        <topology evidence="1">Single-pass membrane protein</topology>
        <orientation evidence="1">Periplasmic side</orientation>
    </subcellularLocation>
</comment>
<dbReference type="PROSITE" id="PS52015">
    <property type="entry name" value="TONB_CTD"/>
    <property type="match status" value="1"/>
</dbReference>
<dbReference type="Proteomes" id="UP000030134">
    <property type="component" value="Unassembled WGS sequence"/>
</dbReference>
<reference evidence="11 12" key="1">
    <citation type="submission" date="2014-08" db="EMBL/GenBank/DDBJ databases">
        <title>Porphyromonas gingivicanis strain:COT-022_OH1391 Genome sequencing.</title>
        <authorList>
            <person name="Wallis C."/>
            <person name="Deusch O."/>
            <person name="O'Flynn C."/>
            <person name="Davis I."/>
            <person name="Jospin G."/>
            <person name="Darling A.E."/>
            <person name="Coil D.A."/>
            <person name="Alexiev A."/>
            <person name="Horsfall A."/>
            <person name="Kirkwood N."/>
            <person name="Harris S."/>
            <person name="Eisen J.A."/>
        </authorList>
    </citation>
    <scope>NUCLEOTIDE SEQUENCE [LARGE SCALE GENOMIC DNA]</scope>
    <source>
        <strain evidence="12">COT-022 OH1391</strain>
    </source>
</reference>
<accession>A0A0A2G6X7</accession>
<keyword evidence="4" id="KW-1003">Cell membrane</keyword>
<dbReference type="PANTHER" id="PTHR33446">
    <property type="entry name" value="PROTEIN TONB-RELATED"/>
    <property type="match status" value="1"/>
</dbReference>
<proteinExistence type="inferred from homology"/>
<comment type="similarity">
    <text evidence="2">Belongs to the TonB family.</text>
</comment>
<dbReference type="GO" id="GO:0098797">
    <property type="term" value="C:plasma membrane protein complex"/>
    <property type="evidence" value="ECO:0007669"/>
    <property type="project" value="TreeGrafter"/>
</dbReference>
<dbReference type="Gene3D" id="3.30.1150.10">
    <property type="match status" value="1"/>
</dbReference>
<dbReference type="NCBIfam" id="TIGR01352">
    <property type="entry name" value="tonB_Cterm"/>
    <property type="match status" value="1"/>
</dbReference>
<feature type="domain" description="TonB C-terminal" evidence="10">
    <location>
        <begin position="144"/>
        <end position="234"/>
    </location>
</feature>
<dbReference type="OrthoDB" id="9814002at2"/>
<dbReference type="SUPFAM" id="SSF74653">
    <property type="entry name" value="TolA/TonB C-terminal domain"/>
    <property type="match status" value="1"/>
</dbReference>
<evidence type="ECO:0000256" key="7">
    <source>
        <dbReference type="ARBA" id="ARBA00022927"/>
    </source>
</evidence>
<dbReference type="GO" id="GO:0055085">
    <property type="term" value="P:transmembrane transport"/>
    <property type="evidence" value="ECO:0007669"/>
    <property type="project" value="InterPro"/>
</dbReference>
<evidence type="ECO:0000313" key="12">
    <source>
        <dbReference type="Proteomes" id="UP000030134"/>
    </source>
</evidence>
<dbReference type="InterPro" id="IPR051045">
    <property type="entry name" value="TonB-dependent_transducer"/>
</dbReference>
<gene>
    <name evidence="11" type="ORF">HQ36_04605</name>
</gene>
<dbReference type="GO" id="GO:0015031">
    <property type="term" value="P:protein transport"/>
    <property type="evidence" value="ECO:0007669"/>
    <property type="project" value="UniProtKB-KW"/>
</dbReference>
<evidence type="ECO:0000256" key="5">
    <source>
        <dbReference type="ARBA" id="ARBA00022519"/>
    </source>
</evidence>
<evidence type="ECO:0000256" key="6">
    <source>
        <dbReference type="ARBA" id="ARBA00022692"/>
    </source>
</evidence>
<evidence type="ECO:0000256" key="1">
    <source>
        <dbReference type="ARBA" id="ARBA00004383"/>
    </source>
</evidence>
<evidence type="ECO:0000256" key="8">
    <source>
        <dbReference type="ARBA" id="ARBA00022989"/>
    </source>
</evidence>
<protein>
    <submittedName>
        <fullName evidence="11">Energy transducer TonB</fullName>
    </submittedName>
</protein>
<dbReference type="AlphaFoldDB" id="A0A0A2G6X7"/>
<dbReference type="FunFam" id="3.30.1150.10:FF:000002">
    <property type="entry name" value="Energy transducer TonB"/>
    <property type="match status" value="1"/>
</dbReference>
<keyword evidence="6" id="KW-0812">Transmembrane</keyword>
<sequence length="234" mass="25781">MEVKKSPKANLERGKTLSLLMGLVLSLSIVFVALEWHSSNATDGGVVDRLDVADMEDALFIPDTQEPPPPEPETPVQQTVEVQLPEEFKVVENEKEVVKIALVSADEKRPLPPPAPVVTAPAPVVEEEEQIFEIVEEEPVPPGGSQEALLKWVARSIVYPEIAADNGIQGRVIVQFVVERDGSISKATVVRGVDPSLDKEALRVVNKMDKWKPGKQRGKAVRVKYTLPIQFKLQ</sequence>
<keyword evidence="3" id="KW-0813">Transport</keyword>
<name>A0A0A2G6X7_9PORP</name>
<dbReference type="PANTHER" id="PTHR33446:SF2">
    <property type="entry name" value="PROTEIN TONB"/>
    <property type="match status" value="1"/>
</dbReference>
<keyword evidence="9" id="KW-0472">Membrane</keyword>
<dbReference type="InterPro" id="IPR037682">
    <property type="entry name" value="TonB_C"/>
</dbReference>
<evidence type="ECO:0000256" key="9">
    <source>
        <dbReference type="ARBA" id="ARBA00023136"/>
    </source>
</evidence>
<dbReference type="STRING" id="266762.HQ36_04605"/>
<dbReference type="EMBL" id="JQZW01000008">
    <property type="protein sequence ID" value="KGN98192.1"/>
    <property type="molecule type" value="Genomic_DNA"/>
</dbReference>
<dbReference type="InterPro" id="IPR006260">
    <property type="entry name" value="TonB/TolA_C"/>
</dbReference>
<keyword evidence="5" id="KW-0997">Cell inner membrane</keyword>